<dbReference type="EMBL" id="BOMM01000001">
    <property type="protein sequence ID" value="GIE08453.1"/>
    <property type="molecule type" value="Genomic_DNA"/>
</dbReference>
<dbReference type="AlphaFoldDB" id="A0A919IUP9"/>
<feature type="signal peptide" evidence="6">
    <location>
        <begin position="1"/>
        <end position="25"/>
    </location>
</feature>
<keyword evidence="6" id="KW-0732">Signal</keyword>
<evidence type="ECO:0000256" key="2">
    <source>
        <dbReference type="ARBA" id="ARBA00022670"/>
    </source>
</evidence>
<evidence type="ECO:0000256" key="6">
    <source>
        <dbReference type="SAM" id="SignalP"/>
    </source>
</evidence>
<gene>
    <name evidence="8" type="ORF">Afe05nite_02930</name>
</gene>
<dbReference type="InterPro" id="IPR034193">
    <property type="entry name" value="PCSK9_ProteinaseK-like"/>
</dbReference>
<dbReference type="InterPro" id="IPR022398">
    <property type="entry name" value="Peptidase_S8_His-AS"/>
</dbReference>
<dbReference type="InterPro" id="IPR015500">
    <property type="entry name" value="Peptidase_S8_subtilisin-rel"/>
</dbReference>
<comment type="similarity">
    <text evidence="1 5">Belongs to the peptidase S8 family.</text>
</comment>
<sequence length="338" mass="33730">MRIDTGRLALLTGALVATLSGPAGAAFAPSVTTVDAGLAADATVGAAATGGAADPAVTWGLDRIDQRALPLSKSFAAPSAATVTAYVLDGGVRISHQEFGGRASNGWDFVDNDPVAQDCTGHGTHVAGTIGGATYGVAKDVKIVAVRVLGCNGSGSYSNIIAGVNWVTKNAKKPAVVNMSLGGTPSKALDDAVTRSINSGVVYVVSAGNDHKDSCKQSPARASAAITVGATDANDTRASFSNYGSCLDIFAPGARIVSASNSSDRATKTMSGTSMASPHVAGAAALALGTHPDQSPAQVRESLVGNAGSGLVRNPGTGSPNKLLYTGYLSTVSAAKKR</sequence>
<dbReference type="Pfam" id="PF00082">
    <property type="entry name" value="Peptidase_S8"/>
    <property type="match status" value="1"/>
</dbReference>
<evidence type="ECO:0000259" key="7">
    <source>
        <dbReference type="Pfam" id="PF00082"/>
    </source>
</evidence>
<dbReference type="PRINTS" id="PR00723">
    <property type="entry name" value="SUBTILISIN"/>
</dbReference>
<evidence type="ECO:0000256" key="4">
    <source>
        <dbReference type="ARBA" id="ARBA00022825"/>
    </source>
</evidence>
<keyword evidence="9" id="KW-1185">Reference proteome</keyword>
<keyword evidence="3 5" id="KW-0378">Hydrolase</keyword>
<dbReference type="PROSITE" id="PS51892">
    <property type="entry name" value="SUBTILASE"/>
    <property type="match status" value="1"/>
</dbReference>
<accession>A0A919IUP9</accession>
<dbReference type="InterPro" id="IPR036852">
    <property type="entry name" value="Peptidase_S8/S53_dom_sf"/>
</dbReference>
<dbReference type="PANTHER" id="PTHR43806:SF11">
    <property type="entry name" value="CEREVISIN-RELATED"/>
    <property type="match status" value="1"/>
</dbReference>
<feature type="active site" description="Charge relay system" evidence="5">
    <location>
        <position position="89"/>
    </location>
</feature>
<keyword evidence="4 5" id="KW-0720">Serine protease</keyword>
<dbReference type="FunFam" id="3.40.50.200:FF:000014">
    <property type="entry name" value="Proteinase K"/>
    <property type="match status" value="1"/>
</dbReference>
<evidence type="ECO:0000256" key="1">
    <source>
        <dbReference type="ARBA" id="ARBA00011073"/>
    </source>
</evidence>
<dbReference type="InterPro" id="IPR050131">
    <property type="entry name" value="Peptidase_S8_subtilisin-like"/>
</dbReference>
<dbReference type="InterPro" id="IPR023828">
    <property type="entry name" value="Peptidase_S8_Ser-AS"/>
</dbReference>
<evidence type="ECO:0000256" key="3">
    <source>
        <dbReference type="ARBA" id="ARBA00022801"/>
    </source>
</evidence>
<dbReference type="PANTHER" id="PTHR43806">
    <property type="entry name" value="PEPTIDASE S8"/>
    <property type="match status" value="1"/>
</dbReference>
<dbReference type="GO" id="GO:0004252">
    <property type="term" value="F:serine-type endopeptidase activity"/>
    <property type="evidence" value="ECO:0007669"/>
    <property type="project" value="UniProtKB-UniRule"/>
</dbReference>
<organism evidence="8 9">
    <name type="scientific">Paractinoplanes ferrugineus</name>
    <dbReference type="NCBI Taxonomy" id="113564"/>
    <lineage>
        <taxon>Bacteria</taxon>
        <taxon>Bacillati</taxon>
        <taxon>Actinomycetota</taxon>
        <taxon>Actinomycetes</taxon>
        <taxon>Micromonosporales</taxon>
        <taxon>Micromonosporaceae</taxon>
        <taxon>Paractinoplanes</taxon>
    </lineage>
</organism>
<keyword evidence="2 5" id="KW-0645">Protease</keyword>
<evidence type="ECO:0000313" key="8">
    <source>
        <dbReference type="EMBL" id="GIE08453.1"/>
    </source>
</evidence>
<feature type="domain" description="Peptidase S8/S53" evidence="7">
    <location>
        <begin position="87"/>
        <end position="307"/>
    </location>
</feature>
<dbReference type="PROSITE" id="PS00138">
    <property type="entry name" value="SUBTILASE_SER"/>
    <property type="match status" value="1"/>
</dbReference>
<comment type="caution">
    <text evidence="8">The sequence shown here is derived from an EMBL/GenBank/DDBJ whole genome shotgun (WGS) entry which is preliminary data.</text>
</comment>
<name>A0A919IUP9_9ACTN</name>
<protein>
    <recommendedName>
        <fullName evidence="7">Peptidase S8/S53 domain-containing protein</fullName>
    </recommendedName>
</protein>
<feature type="active site" description="Charge relay system" evidence="5">
    <location>
        <position position="122"/>
    </location>
</feature>
<dbReference type="Gene3D" id="3.40.50.200">
    <property type="entry name" value="Peptidase S8/S53 domain"/>
    <property type="match status" value="1"/>
</dbReference>
<dbReference type="CDD" id="cd04077">
    <property type="entry name" value="Peptidases_S8_PCSK9_ProteinaseK_like"/>
    <property type="match status" value="1"/>
</dbReference>
<dbReference type="PROSITE" id="PS00137">
    <property type="entry name" value="SUBTILASE_HIS"/>
    <property type="match status" value="1"/>
</dbReference>
<feature type="active site" description="Charge relay system" evidence="5">
    <location>
        <position position="274"/>
    </location>
</feature>
<proteinExistence type="inferred from homology"/>
<reference evidence="8" key="1">
    <citation type="submission" date="2021-01" db="EMBL/GenBank/DDBJ databases">
        <title>Whole genome shotgun sequence of Actinoplanes ferrugineus NBRC 15555.</title>
        <authorList>
            <person name="Komaki H."/>
            <person name="Tamura T."/>
        </authorList>
    </citation>
    <scope>NUCLEOTIDE SEQUENCE</scope>
    <source>
        <strain evidence="8">NBRC 15555</strain>
    </source>
</reference>
<evidence type="ECO:0000256" key="5">
    <source>
        <dbReference type="PROSITE-ProRule" id="PRU01240"/>
    </source>
</evidence>
<dbReference type="InterPro" id="IPR000209">
    <property type="entry name" value="Peptidase_S8/S53_dom"/>
</dbReference>
<dbReference type="Proteomes" id="UP000598174">
    <property type="component" value="Unassembled WGS sequence"/>
</dbReference>
<dbReference type="GO" id="GO:0006508">
    <property type="term" value="P:proteolysis"/>
    <property type="evidence" value="ECO:0007669"/>
    <property type="project" value="UniProtKB-KW"/>
</dbReference>
<dbReference type="SUPFAM" id="SSF52743">
    <property type="entry name" value="Subtilisin-like"/>
    <property type="match status" value="1"/>
</dbReference>
<dbReference type="GO" id="GO:0005615">
    <property type="term" value="C:extracellular space"/>
    <property type="evidence" value="ECO:0007669"/>
    <property type="project" value="TreeGrafter"/>
</dbReference>
<evidence type="ECO:0000313" key="9">
    <source>
        <dbReference type="Proteomes" id="UP000598174"/>
    </source>
</evidence>
<feature type="chain" id="PRO_5037931257" description="Peptidase S8/S53 domain-containing protein" evidence="6">
    <location>
        <begin position="26"/>
        <end position="338"/>
    </location>
</feature>